<reference evidence="2" key="1">
    <citation type="submission" date="2022-07" db="EMBL/GenBank/DDBJ databases">
        <authorList>
            <person name="Macas J."/>
            <person name="Novak P."/>
            <person name="Neumann P."/>
        </authorList>
    </citation>
    <scope>NUCLEOTIDE SEQUENCE</scope>
</reference>
<evidence type="ECO:0000313" key="3">
    <source>
        <dbReference type="Proteomes" id="UP001152523"/>
    </source>
</evidence>
<feature type="compositionally biased region" description="Basic and acidic residues" evidence="1">
    <location>
        <begin position="114"/>
        <end position="124"/>
    </location>
</feature>
<evidence type="ECO:0000313" key="2">
    <source>
        <dbReference type="EMBL" id="CAH9098861.1"/>
    </source>
</evidence>
<proteinExistence type="predicted"/>
<comment type="caution">
    <text evidence="2">The sequence shown here is derived from an EMBL/GenBank/DDBJ whole genome shotgun (WGS) entry which is preliminary data.</text>
</comment>
<evidence type="ECO:0008006" key="4">
    <source>
        <dbReference type="Google" id="ProtNLM"/>
    </source>
</evidence>
<sequence length="144" mass="16194">MWDLTGIPCKHGVCAIWLKYGKGPVYDYVSPYYSIDTFMKIYSGSINPMSGSAEWPITDKTPPLPPLYSNKPGRPKKMRKQSAGELTTDGERVARSRITLHSSNCKKPGHNCRKCPDNPKPKDKLPKKKTKSARTVPETEKEVQ</sequence>
<feature type="region of interest" description="Disordered" evidence="1">
    <location>
        <begin position="52"/>
        <end position="144"/>
    </location>
</feature>
<keyword evidence="3" id="KW-1185">Reference proteome</keyword>
<evidence type="ECO:0000256" key="1">
    <source>
        <dbReference type="SAM" id="MobiDB-lite"/>
    </source>
</evidence>
<gene>
    <name evidence="2" type="ORF">CEPIT_LOCUS14583</name>
</gene>
<name>A0AAV0DIP5_9ASTE</name>
<dbReference type="AlphaFoldDB" id="A0AAV0DIP5"/>
<organism evidence="2 3">
    <name type="scientific">Cuscuta epithymum</name>
    <dbReference type="NCBI Taxonomy" id="186058"/>
    <lineage>
        <taxon>Eukaryota</taxon>
        <taxon>Viridiplantae</taxon>
        <taxon>Streptophyta</taxon>
        <taxon>Embryophyta</taxon>
        <taxon>Tracheophyta</taxon>
        <taxon>Spermatophyta</taxon>
        <taxon>Magnoliopsida</taxon>
        <taxon>eudicotyledons</taxon>
        <taxon>Gunneridae</taxon>
        <taxon>Pentapetalae</taxon>
        <taxon>asterids</taxon>
        <taxon>lamiids</taxon>
        <taxon>Solanales</taxon>
        <taxon>Convolvulaceae</taxon>
        <taxon>Cuscuteae</taxon>
        <taxon>Cuscuta</taxon>
        <taxon>Cuscuta subgen. Cuscuta</taxon>
    </lineage>
</organism>
<dbReference type="Proteomes" id="UP001152523">
    <property type="component" value="Unassembled WGS sequence"/>
</dbReference>
<accession>A0AAV0DIP5</accession>
<dbReference type="EMBL" id="CAMAPF010000101">
    <property type="protein sequence ID" value="CAH9098861.1"/>
    <property type="molecule type" value="Genomic_DNA"/>
</dbReference>
<protein>
    <recommendedName>
        <fullName evidence="4">Zinc finger PMZ-type domain-containing protein</fullName>
    </recommendedName>
</protein>